<dbReference type="RefSeq" id="WP_005870394.1">
    <property type="nucleotide sequence ID" value="NZ_ACYG01000019.1"/>
</dbReference>
<reference evidence="1 2" key="1">
    <citation type="submission" date="2009-07" db="EMBL/GenBank/DDBJ databases">
        <authorList>
            <person name="Madupu R."/>
            <person name="Sebastian Y."/>
            <person name="Durkin A.S."/>
            <person name="Torralba M."/>
            <person name="Methe B."/>
            <person name="Sutton G.G."/>
            <person name="Strausberg R.L."/>
            <person name="Nelson K.E."/>
        </authorList>
    </citation>
    <scope>NUCLEOTIDE SEQUENCE [LARGE SCALE GENOMIC DNA]</scope>
    <source>
        <strain evidence="1 2">RM3268</strain>
    </source>
</reference>
<comment type="caution">
    <text evidence="1">The sequence shown here is derived from an EMBL/GenBank/DDBJ whole genome shotgun (WGS) entry which is preliminary data.</text>
</comment>
<organism evidence="1 2">
    <name type="scientific">Campylobacter gracilis RM3268</name>
    <dbReference type="NCBI Taxonomy" id="553220"/>
    <lineage>
        <taxon>Bacteria</taxon>
        <taxon>Pseudomonadati</taxon>
        <taxon>Campylobacterota</taxon>
        <taxon>Epsilonproteobacteria</taxon>
        <taxon>Campylobacterales</taxon>
        <taxon>Campylobacteraceae</taxon>
        <taxon>Campylobacter</taxon>
    </lineage>
</organism>
<proteinExistence type="predicted"/>
<sequence length="60" mass="6935">MKFSRVEFYGDEYCARNSAVAKAQNSASRANYNVNFKIYVVKFCSTRFGLNLAPQNFKLR</sequence>
<accession>C8PG66</accession>
<name>C8PG66_9BACT</name>
<dbReference type="EMBL" id="ACYG01000019">
    <property type="protein sequence ID" value="EEV18104.1"/>
    <property type="molecule type" value="Genomic_DNA"/>
</dbReference>
<gene>
    <name evidence="1" type="ORF">CAMGR0001_0859</name>
</gene>
<dbReference type="Proteomes" id="UP000005709">
    <property type="component" value="Unassembled WGS sequence"/>
</dbReference>
<evidence type="ECO:0000313" key="1">
    <source>
        <dbReference type="EMBL" id="EEV18104.1"/>
    </source>
</evidence>
<protein>
    <submittedName>
        <fullName evidence="1">Uncharacterized protein</fullName>
    </submittedName>
</protein>
<evidence type="ECO:0000313" key="2">
    <source>
        <dbReference type="Proteomes" id="UP000005709"/>
    </source>
</evidence>
<keyword evidence="2" id="KW-1185">Reference proteome</keyword>
<dbReference type="AlphaFoldDB" id="C8PG66"/>